<evidence type="ECO:0000313" key="2">
    <source>
        <dbReference type="Proteomes" id="UP000315496"/>
    </source>
</evidence>
<dbReference type="AlphaFoldDB" id="A0A4Z1TD94"/>
<dbReference type="Gene3D" id="3.30.1140.40">
    <property type="entry name" value="Tctex-1"/>
    <property type="match status" value="1"/>
</dbReference>
<dbReference type="InterPro" id="IPR005334">
    <property type="entry name" value="Tctex-1-like"/>
</dbReference>
<organism evidence="1 2">
    <name type="scientific">Giardia muris</name>
    <dbReference type="NCBI Taxonomy" id="5742"/>
    <lineage>
        <taxon>Eukaryota</taxon>
        <taxon>Metamonada</taxon>
        <taxon>Diplomonadida</taxon>
        <taxon>Hexamitidae</taxon>
        <taxon>Giardiinae</taxon>
        <taxon>Giardia</taxon>
    </lineage>
</organism>
<dbReference type="VEuPathDB" id="GiardiaDB:GMRT_12708"/>
<name>A0A4Z1TD94_GIAMU</name>
<proteinExistence type="predicted"/>
<dbReference type="EMBL" id="VDLU01000001">
    <property type="protein sequence ID" value="TNJ30501.1"/>
    <property type="molecule type" value="Genomic_DNA"/>
</dbReference>
<dbReference type="PANTHER" id="PTHR21255:SF7">
    <property type="entry name" value="DYNEIN LIGHT CHAIN TCTEX-TYPE PROTEIN 2B"/>
    <property type="match status" value="1"/>
</dbReference>
<dbReference type="PANTHER" id="PTHR21255">
    <property type="entry name" value="T-COMPLEX-ASSOCIATED-TESTIS-EXPRESSED 1/ DYNEIN LIGHT CHAIN"/>
    <property type="match status" value="1"/>
</dbReference>
<dbReference type="InterPro" id="IPR038586">
    <property type="entry name" value="Tctex-1-like_sf"/>
</dbReference>
<dbReference type="GO" id="GO:0005737">
    <property type="term" value="C:cytoplasm"/>
    <property type="evidence" value="ECO:0007669"/>
    <property type="project" value="TreeGrafter"/>
</dbReference>
<dbReference type="OrthoDB" id="10248487at2759"/>
<gene>
    <name evidence="1" type="ORF">GMRT_12708</name>
</gene>
<comment type="caution">
    <text evidence="1">The sequence shown here is derived from an EMBL/GenBank/DDBJ whole genome shotgun (WGS) entry which is preliminary data.</text>
</comment>
<dbReference type="CDD" id="cd21451">
    <property type="entry name" value="DLC-like_TCTEX1D"/>
    <property type="match status" value="1"/>
</dbReference>
<dbReference type="GO" id="GO:0045505">
    <property type="term" value="F:dynein intermediate chain binding"/>
    <property type="evidence" value="ECO:0007669"/>
    <property type="project" value="TreeGrafter"/>
</dbReference>
<dbReference type="GO" id="GO:0005868">
    <property type="term" value="C:cytoplasmic dynein complex"/>
    <property type="evidence" value="ECO:0007669"/>
    <property type="project" value="TreeGrafter"/>
</dbReference>
<dbReference type="Proteomes" id="UP000315496">
    <property type="component" value="Chromosome 1"/>
</dbReference>
<dbReference type="Pfam" id="PF03645">
    <property type="entry name" value="Tctex-1"/>
    <property type="match status" value="1"/>
</dbReference>
<accession>A0A4Z1TD94</accession>
<dbReference type="GO" id="GO:0007018">
    <property type="term" value="P:microtubule-based movement"/>
    <property type="evidence" value="ECO:0007669"/>
    <property type="project" value="TreeGrafter"/>
</dbReference>
<protein>
    <submittedName>
        <fullName evidence="1">Tctex-1 family protein</fullName>
    </submittedName>
</protein>
<reference evidence="1 2" key="1">
    <citation type="submission" date="2019-05" db="EMBL/GenBank/DDBJ databases">
        <title>The compact genome of Giardia muris reveals important steps in the evolution of intestinal protozoan parasites.</title>
        <authorList>
            <person name="Xu F."/>
            <person name="Jimenez-Gonzalez A."/>
            <person name="Einarsson E."/>
            <person name="Astvaldsson A."/>
            <person name="Peirasmaki D."/>
            <person name="Eckmann L."/>
            <person name="Andersson J.O."/>
            <person name="Svard S.G."/>
            <person name="Jerlstrom-Hultqvist J."/>
        </authorList>
    </citation>
    <scope>NUCLEOTIDE SEQUENCE [LARGE SCALE GENOMIC DNA]</scope>
    <source>
        <strain evidence="1 2">Roberts-Thomson</strain>
    </source>
</reference>
<evidence type="ECO:0000313" key="1">
    <source>
        <dbReference type="EMBL" id="TNJ30501.1"/>
    </source>
</evidence>
<keyword evidence="2" id="KW-1185">Reference proteome</keyword>
<sequence>MSEARLYVENTYQLEPEIPLTTLIIRPHVQKALEKQFSTWSYSSSDGASKSRDTCAMIQNFILGAGEIPPRYKIVIQVFIAPLKGQGMRLASRSVWDPKTDNLVSETFMGKDYAATALVFYTYNE</sequence>